<feature type="domain" description="Jacalin-type lectin" evidence="4">
    <location>
        <begin position="11"/>
        <end position="160"/>
    </location>
</feature>
<dbReference type="Gene3D" id="2.100.10.30">
    <property type="entry name" value="Jacalin-like lectin domain"/>
    <property type="match status" value="2"/>
</dbReference>
<name>A0A834LMX5_RHOSS</name>
<dbReference type="EMBL" id="WJXA01000006">
    <property type="protein sequence ID" value="KAF7141557.1"/>
    <property type="molecule type" value="Genomic_DNA"/>
</dbReference>
<evidence type="ECO:0000256" key="1">
    <source>
        <dbReference type="ARBA" id="ARBA00006568"/>
    </source>
</evidence>
<feature type="domain" description="Jacalin-type lectin" evidence="4">
    <location>
        <begin position="189"/>
        <end position="321"/>
    </location>
</feature>
<proteinExistence type="inferred from homology"/>
<dbReference type="Proteomes" id="UP000626092">
    <property type="component" value="Unassembled WGS sequence"/>
</dbReference>
<dbReference type="OrthoDB" id="4325201at2759"/>
<dbReference type="GO" id="GO:0030246">
    <property type="term" value="F:carbohydrate binding"/>
    <property type="evidence" value="ECO:0007669"/>
    <property type="project" value="UniProtKB-KW"/>
</dbReference>
<dbReference type="InterPro" id="IPR036404">
    <property type="entry name" value="Jacalin-like_lectin_dom_sf"/>
</dbReference>
<dbReference type="InterPro" id="IPR033734">
    <property type="entry name" value="Jacalin-like_lectin_dom_plant"/>
</dbReference>
<comment type="caution">
    <text evidence="5">The sequence shown here is derived from an EMBL/GenBank/DDBJ whole genome shotgun (WGS) entry which is preliminary data.</text>
</comment>
<evidence type="ECO:0000313" key="6">
    <source>
        <dbReference type="Proteomes" id="UP000626092"/>
    </source>
</evidence>
<comment type="similarity">
    <text evidence="1">Belongs to the jacalin lectin family.</text>
</comment>
<dbReference type="InterPro" id="IPR001229">
    <property type="entry name" value="Jacalin-like_lectin_dom"/>
</dbReference>
<keyword evidence="6" id="KW-1185">Reference proteome</keyword>
<organism evidence="5 6">
    <name type="scientific">Rhododendron simsii</name>
    <name type="common">Sims's rhododendron</name>
    <dbReference type="NCBI Taxonomy" id="118357"/>
    <lineage>
        <taxon>Eukaryota</taxon>
        <taxon>Viridiplantae</taxon>
        <taxon>Streptophyta</taxon>
        <taxon>Embryophyta</taxon>
        <taxon>Tracheophyta</taxon>
        <taxon>Spermatophyta</taxon>
        <taxon>Magnoliopsida</taxon>
        <taxon>eudicotyledons</taxon>
        <taxon>Gunneridae</taxon>
        <taxon>Pentapetalae</taxon>
        <taxon>asterids</taxon>
        <taxon>Ericales</taxon>
        <taxon>Ericaceae</taxon>
        <taxon>Ericoideae</taxon>
        <taxon>Rhodoreae</taxon>
        <taxon>Rhododendron</taxon>
    </lineage>
</organism>
<dbReference type="PANTHER" id="PTHR47293:SF66">
    <property type="entry name" value="JACALIN-RELATED LECTIN 11-RELATED"/>
    <property type="match status" value="1"/>
</dbReference>
<dbReference type="PANTHER" id="PTHR47293">
    <property type="entry name" value="JACALIN-RELATED LECTIN 3"/>
    <property type="match status" value="1"/>
</dbReference>
<dbReference type="Pfam" id="PF01419">
    <property type="entry name" value="Jacalin"/>
    <property type="match status" value="2"/>
</dbReference>
<dbReference type="CDD" id="cd09612">
    <property type="entry name" value="Jacalin"/>
    <property type="match status" value="1"/>
</dbReference>
<dbReference type="SUPFAM" id="SSF51101">
    <property type="entry name" value="Mannose-binding lectins"/>
    <property type="match status" value="2"/>
</dbReference>
<protein>
    <recommendedName>
        <fullName evidence="4">Jacalin-type lectin domain-containing protein</fullName>
    </recommendedName>
</protein>
<accession>A0A834LMX5</accession>
<dbReference type="SMART" id="SM00915">
    <property type="entry name" value="Jacalin"/>
    <property type="match status" value="2"/>
</dbReference>
<evidence type="ECO:0000259" key="4">
    <source>
        <dbReference type="PROSITE" id="PS51752"/>
    </source>
</evidence>
<keyword evidence="3" id="KW-0677">Repeat</keyword>
<keyword evidence="2" id="KW-0430">Lectin</keyword>
<evidence type="ECO:0000256" key="2">
    <source>
        <dbReference type="ARBA" id="ARBA00022734"/>
    </source>
</evidence>
<evidence type="ECO:0000256" key="3">
    <source>
        <dbReference type="ARBA" id="ARBA00022737"/>
    </source>
</evidence>
<dbReference type="PROSITE" id="PS51752">
    <property type="entry name" value="JACALIN_LECTIN"/>
    <property type="match status" value="2"/>
</dbReference>
<sequence>MQGKVSSAEGWISIGPWGGRQGERWAYKPTEGFIIKQIIVRHGWAVDSLLFQSERADGSLEYSDKFGGPGGTRTDKVCIDSPAEYITAINITIGDSLLFGNFSGQVVITSLSFVTNVTEYGPFGSKLGTFISTLVENGSMVGFHGRAGDFINSVGFYTHPKFPCICQIPVQEYASNEHKNINAVELLSLRDPGPWGGPGGNQWDDGVFAAVQKVHLYIGHGWIHAIQVEYMKRDGKNIWSPMHGTPIGELIEMDFAGEVLVGIEGHCGPVEGENGIGVTVTSISLYTNRGKYGPFGGGNSNEQIVFYFRAFWEGGWILWQE</sequence>
<dbReference type="AlphaFoldDB" id="A0A834LMX5"/>
<gene>
    <name evidence="5" type="ORF">RHSIM_Rhsim06G0033000</name>
</gene>
<evidence type="ECO:0000313" key="5">
    <source>
        <dbReference type="EMBL" id="KAF7141557.1"/>
    </source>
</evidence>
<reference evidence="5" key="1">
    <citation type="submission" date="2019-11" db="EMBL/GenBank/DDBJ databases">
        <authorList>
            <person name="Liu Y."/>
            <person name="Hou J."/>
            <person name="Li T.-Q."/>
            <person name="Guan C.-H."/>
            <person name="Wu X."/>
            <person name="Wu H.-Z."/>
            <person name="Ling F."/>
            <person name="Zhang R."/>
            <person name="Shi X.-G."/>
            <person name="Ren J.-P."/>
            <person name="Chen E.-F."/>
            <person name="Sun J.-M."/>
        </authorList>
    </citation>
    <scope>NUCLEOTIDE SEQUENCE</scope>
    <source>
        <strain evidence="5">Adult_tree_wgs_1</strain>
        <tissue evidence="5">Leaves</tissue>
    </source>
</reference>